<evidence type="ECO:0000313" key="5">
    <source>
        <dbReference type="EMBL" id="SNS26719.1"/>
    </source>
</evidence>
<feature type="transmembrane region" description="Helical" evidence="3">
    <location>
        <begin position="92"/>
        <end position="115"/>
    </location>
</feature>
<keyword evidence="3" id="KW-0812">Transmembrane</keyword>
<dbReference type="GO" id="GO:0052621">
    <property type="term" value="F:diguanylate cyclase activity"/>
    <property type="evidence" value="ECO:0007669"/>
    <property type="project" value="UniProtKB-EC"/>
</dbReference>
<feature type="transmembrane region" description="Helical" evidence="3">
    <location>
        <begin position="34"/>
        <end position="54"/>
    </location>
</feature>
<reference evidence="5 6" key="1">
    <citation type="submission" date="2017-06" db="EMBL/GenBank/DDBJ databases">
        <authorList>
            <person name="Kim H.J."/>
            <person name="Triplett B.A."/>
        </authorList>
    </citation>
    <scope>NUCLEOTIDE SEQUENCE [LARGE SCALE GENOMIC DNA]</scope>
    <source>
        <strain evidence="5 6">DS15</strain>
    </source>
</reference>
<name>A0A239D3C1_9SPHN</name>
<evidence type="ECO:0000256" key="3">
    <source>
        <dbReference type="SAM" id="Phobius"/>
    </source>
</evidence>
<dbReference type="Proteomes" id="UP000198339">
    <property type="component" value="Unassembled WGS sequence"/>
</dbReference>
<dbReference type="Gene3D" id="3.30.70.270">
    <property type="match status" value="1"/>
</dbReference>
<keyword evidence="6" id="KW-1185">Reference proteome</keyword>
<dbReference type="FunFam" id="3.30.70.270:FF:000001">
    <property type="entry name" value="Diguanylate cyclase domain protein"/>
    <property type="match status" value="1"/>
</dbReference>
<proteinExistence type="predicted"/>
<comment type="catalytic activity">
    <reaction evidence="2">
        <text>2 GTP = 3',3'-c-di-GMP + 2 diphosphate</text>
        <dbReference type="Rhea" id="RHEA:24898"/>
        <dbReference type="ChEBI" id="CHEBI:33019"/>
        <dbReference type="ChEBI" id="CHEBI:37565"/>
        <dbReference type="ChEBI" id="CHEBI:58805"/>
        <dbReference type="EC" id="2.7.7.65"/>
    </reaction>
</comment>
<feature type="transmembrane region" description="Helical" evidence="3">
    <location>
        <begin position="121"/>
        <end position="139"/>
    </location>
</feature>
<dbReference type="SUPFAM" id="SSF55073">
    <property type="entry name" value="Nucleotide cyclase"/>
    <property type="match status" value="1"/>
</dbReference>
<protein>
    <recommendedName>
        <fullName evidence="1">diguanylate cyclase</fullName>
        <ecNumber evidence="1">2.7.7.65</ecNumber>
    </recommendedName>
</protein>
<dbReference type="SMART" id="SM00267">
    <property type="entry name" value="GGDEF"/>
    <property type="match status" value="1"/>
</dbReference>
<feature type="transmembrane region" description="Helical" evidence="3">
    <location>
        <begin position="188"/>
        <end position="210"/>
    </location>
</feature>
<keyword evidence="3" id="KW-1133">Transmembrane helix</keyword>
<dbReference type="RefSeq" id="WP_089214007.1">
    <property type="nucleotide sequence ID" value="NZ_FZPA01000001.1"/>
</dbReference>
<accession>A0A239D3C1</accession>
<dbReference type="Pfam" id="PF00990">
    <property type="entry name" value="GGDEF"/>
    <property type="match status" value="1"/>
</dbReference>
<dbReference type="InterPro" id="IPR043128">
    <property type="entry name" value="Rev_trsase/Diguanyl_cyclase"/>
</dbReference>
<gene>
    <name evidence="5" type="ORF">SAMN06295955_10164</name>
</gene>
<feature type="transmembrane region" description="Helical" evidence="3">
    <location>
        <begin position="60"/>
        <end position="80"/>
    </location>
</feature>
<dbReference type="PANTHER" id="PTHR45138">
    <property type="entry name" value="REGULATORY COMPONENTS OF SENSORY TRANSDUCTION SYSTEM"/>
    <property type="match status" value="1"/>
</dbReference>
<dbReference type="InterPro" id="IPR029787">
    <property type="entry name" value="Nucleotide_cyclase"/>
</dbReference>
<dbReference type="InterPro" id="IPR000160">
    <property type="entry name" value="GGDEF_dom"/>
</dbReference>
<organism evidence="5 6">
    <name type="scientific">Sphingopyxis indica</name>
    <dbReference type="NCBI Taxonomy" id="436663"/>
    <lineage>
        <taxon>Bacteria</taxon>
        <taxon>Pseudomonadati</taxon>
        <taxon>Pseudomonadota</taxon>
        <taxon>Alphaproteobacteria</taxon>
        <taxon>Sphingomonadales</taxon>
        <taxon>Sphingomonadaceae</taxon>
        <taxon>Sphingopyxis</taxon>
    </lineage>
</organism>
<dbReference type="PANTHER" id="PTHR45138:SF9">
    <property type="entry name" value="DIGUANYLATE CYCLASE DGCM-RELATED"/>
    <property type="match status" value="1"/>
</dbReference>
<keyword evidence="3" id="KW-0472">Membrane</keyword>
<dbReference type="OrthoDB" id="384661at2"/>
<dbReference type="NCBIfam" id="TIGR00254">
    <property type="entry name" value="GGDEF"/>
    <property type="match status" value="1"/>
</dbReference>
<dbReference type="InterPro" id="IPR050469">
    <property type="entry name" value="Diguanylate_Cyclase"/>
</dbReference>
<evidence type="ECO:0000259" key="4">
    <source>
        <dbReference type="PROSITE" id="PS50887"/>
    </source>
</evidence>
<feature type="domain" description="GGDEF" evidence="4">
    <location>
        <begin position="251"/>
        <end position="383"/>
    </location>
</feature>
<evidence type="ECO:0000313" key="6">
    <source>
        <dbReference type="Proteomes" id="UP000198339"/>
    </source>
</evidence>
<dbReference type="EC" id="2.7.7.65" evidence="1"/>
<evidence type="ECO:0000256" key="2">
    <source>
        <dbReference type="ARBA" id="ARBA00034247"/>
    </source>
</evidence>
<dbReference type="EMBL" id="FZPA01000001">
    <property type="protein sequence ID" value="SNS26719.1"/>
    <property type="molecule type" value="Genomic_DNA"/>
</dbReference>
<sequence length="396" mass="41775">MTAAFILAINLFIAGIFAVAFGVVAATNRTARGAGWLSLGYALGIVDVLLELVLPDQADPTPVAVGIFLIFLTGQTFCLIGVARHYRVAPPWIGIAAISTLSVLAIPLIFTLEYASPLRSLTYQLPYFAMHSLIVLTIYRSGRRQALDVLLMALTALTALLYLVRPLIIWTIGTASAPQGYMGTTYAAISQSVGAVTLIAMALVLLLVIMRDTATEMIARSETDSLSGALNRRGFDAHAEPMLARALRTDAPLVLVAADLDHFKAINDGFGHAAGDTVIAHFASLLRGMASGAAIVSRLGGEEFAVLLPNANIADGRRYAESVRTELAAVPLSGLGIDQRVTASFGVAQAMPGDTLFDLSRRADAALYRAKASGRNQVSAALADLSPTPTPQRGLA</sequence>
<dbReference type="AlphaFoldDB" id="A0A239D3C1"/>
<dbReference type="PROSITE" id="PS50887">
    <property type="entry name" value="GGDEF"/>
    <property type="match status" value="1"/>
</dbReference>
<evidence type="ECO:0000256" key="1">
    <source>
        <dbReference type="ARBA" id="ARBA00012528"/>
    </source>
</evidence>
<feature type="transmembrane region" description="Helical" evidence="3">
    <location>
        <begin position="6"/>
        <end position="27"/>
    </location>
</feature>
<feature type="transmembrane region" description="Helical" evidence="3">
    <location>
        <begin position="146"/>
        <end position="168"/>
    </location>
</feature>
<dbReference type="CDD" id="cd01949">
    <property type="entry name" value="GGDEF"/>
    <property type="match status" value="1"/>
</dbReference>